<gene>
    <name evidence="5" type="ORF">F9U64_22430</name>
</gene>
<evidence type="ECO:0000259" key="4">
    <source>
        <dbReference type="PROSITE" id="PS01124"/>
    </source>
</evidence>
<dbReference type="InterPro" id="IPR050959">
    <property type="entry name" value="MarA-like"/>
</dbReference>
<dbReference type="GO" id="GO:0043565">
    <property type="term" value="F:sequence-specific DNA binding"/>
    <property type="evidence" value="ECO:0007669"/>
    <property type="project" value="InterPro"/>
</dbReference>
<accession>A0A7C8KRM2</accession>
<protein>
    <submittedName>
        <fullName evidence="5">Helix-turn-helix transcriptional regulator</fullName>
    </submittedName>
</protein>
<evidence type="ECO:0000256" key="2">
    <source>
        <dbReference type="ARBA" id="ARBA00023125"/>
    </source>
</evidence>
<dbReference type="Gene3D" id="2.60.120.260">
    <property type="entry name" value="Galactose-binding domain-like"/>
    <property type="match status" value="1"/>
</dbReference>
<organism evidence="5 6">
    <name type="scientific">Gracilibacillus oryzae</name>
    <dbReference type="NCBI Taxonomy" id="1672701"/>
    <lineage>
        <taxon>Bacteria</taxon>
        <taxon>Bacillati</taxon>
        <taxon>Bacillota</taxon>
        <taxon>Bacilli</taxon>
        <taxon>Bacillales</taxon>
        <taxon>Bacillaceae</taxon>
        <taxon>Gracilibacillus</taxon>
    </lineage>
</organism>
<dbReference type="AlphaFoldDB" id="A0A7C8KRM2"/>
<name>A0A7C8KRM2_9BACI</name>
<evidence type="ECO:0000313" key="5">
    <source>
        <dbReference type="EMBL" id="KAB8125553.1"/>
    </source>
</evidence>
<evidence type="ECO:0000256" key="1">
    <source>
        <dbReference type="ARBA" id="ARBA00023015"/>
    </source>
</evidence>
<keyword evidence="2" id="KW-0238">DNA-binding</keyword>
<dbReference type="GO" id="GO:0003700">
    <property type="term" value="F:DNA-binding transcription factor activity"/>
    <property type="evidence" value="ECO:0007669"/>
    <property type="project" value="InterPro"/>
</dbReference>
<keyword evidence="6" id="KW-1185">Reference proteome</keyword>
<evidence type="ECO:0000313" key="6">
    <source>
        <dbReference type="Proteomes" id="UP000480246"/>
    </source>
</evidence>
<comment type="caution">
    <text evidence="5">The sequence shown here is derived from an EMBL/GenBank/DDBJ whole genome shotgun (WGS) entry which is preliminary data.</text>
</comment>
<dbReference type="Pfam" id="PF12833">
    <property type="entry name" value="HTH_18"/>
    <property type="match status" value="1"/>
</dbReference>
<sequence>MKYEKTIQKTIDWIEEHLHEPVTAEDVANIAGFSKYHFHRVFQTEMGISFSKYIRLRRLTIAASSLIHTEESILTIAIYYQFDSQEAFTRSFKQLFHLPPGRYRKVMREMLEKKEDLSMEEKIKGWFLSGSNPYNYELCIDHKIVHQGNASGVLKSKSNHSGDFGTMMQQFKANKYAGKRIKLTGFLKTEAVAEYAGMWMRVDNASEDVLQFDNMNDRPITGTTNWTPYSIVLDVPEESAIISFGVLLYGTGKVWVDNFSLNETDESTPTTHIDLGQVLLDEPINLAFED</sequence>
<dbReference type="OrthoDB" id="8365150at2"/>
<dbReference type="Gene3D" id="1.10.10.60">
    <property type="entry name" value="Homeodomain-like"/>
    <property type="match status" value="2"/>
</dbReference>
<dbReference type="Proteomes" id="UP000480246">
    <property type="component" value="Unassembled WGS sequence"/>
</dbReference>
<dbReference type="PROSITE" id="PS01124">
    <property type="entry name" value="HTH_ARAC_FAMILY_2"/>
    <property type="match status" value="1"/>
</dbReference>
<keyword evidence="1" id="KW-0805">Transcription regulation</keyword>
<dbReference type="PANTHER" id="PTHR47504">
    <property type="entry name" value="RIGHT ORIGIN-BINDING PROTEIN"/>
    <property type="match status" value="1"/>
</dbReference>
<keyword evidence="3" id="KW-0804">Transcription</keyword>
<dbReference type="InterPro" id="IPR018060">
    <property type="entry name" value="HTH_AraC"/>
</dbReference>
<dbReference type="RefSeq" id="WP_153407111.1">
    <property type="nucleotide sequence ID" value="NZ_ML762466.1"/>
</dbReference>
<dbReference type="SMART" id="SM00342">
    <property type="entry name" value="HTH_ARAC"/>
    <property type="match status" value="1"/>
</dbReference>
<evidence type="ECO:0000256" key="3">
    <source>
        <dbReference type="ARBA" id="ARBA00023163"/>
    </source>
</evidence>
<proteinExistence type="predicted"/>
<dbReference type="InterPro" id="IPR009057">
    <property type="entry name" value="Homeodomain-like_sf"/>
</dbReference>
<dbReference type="EMBL" id="WEID01000137">
    <property type="protein sequence ID" value="KAB8125553.1"/>
    <property type="molecule type" value="Genomic_DNA"/>
</dbReference>
<feature type="domain" description="HTH araC/xylS-type" evidence="4">
    <location>
        <begin position="8"/>
        <end position="106"/>
    </location>
</feature>
<dbReference type="SUPFAM" id="SSF46689">
    <property type="entry name" value="Homeodomain-like"/>
    <property type="match status" value="2"/>
</dbReference>
<reference evidence="5 6" key="1">
    <citation type="submission" date="2019-10" db="EMBL/GenBank/DDBJ databases">
        <title>Gracilibacillus sp. nov. isolated from rice seeds.</title>
        <authorList>
            <person name="He S."/>
        </authorList>
    </citation>
    <scope>NUCLEOTIDE SEQUENCE [LARGE SCALE GENOMIC DNA]</scope>
    <source>
        <strain evidence="5 6">TD8</strain>
    </source>
</reference>
<dbReference type="PANTHER" id="PTHR47504:SF6">
    <property type="entry name" value="ARAC-FAMILY TRANSCRIPTIONAL REGULATOR"/>
    <property type="match status" value="1"/>
</dbReference>